<evidence type="ECO:0000256" key="1">
    <source>
        <dbReference type="SAM" id="MobiDB-lite"/>
    </source>
</evidence>
<dbReference type="RefSeq" id="WP_173500676.1">
    <property type="nucleotide sequence ID" value="NZ_JABSOD010000006.1"/>
</dbReference>
<dbReference type="EMBL" id="JABSOD010000006">
    <property type="protein sequence ID" value="NRQ42431.1"/>
    <property type="molecule type" value="Genomic_DNA"/>
</dbReference>
<sequence>MFGLVNIHVSSIETICTLLYLKFLSNKKLGVNVRYLGVAFTLLILTGCASTEVSSTDPAPASADRISTTQTAEQSVQQTETSDEKLVCRYEKTIGSNKKVRTCRKVSGT</sequence>
<proteinExistence type="predicted"/>
<organism evidence="2 3">
    <name type="scientific">Rheinheimera lutimaris</name>
    <dbReference type="NCBI Taxonomy" id="2740584"/>
    <lineage>
        <taxon>Bacteria</taxon>
        <taxon>Pseudomonadati</taxon>
        <taxon>Pseudomonadota</taxon>
        <taxon>Gammaproteobacteria</taxon>
        <taxon>Chromatiales</taxon>
        <taxon>Chromatiaceae</taxon>
        <taxon>Rheinheimera</taxon>
    </lineage>
</organism>
<dbReference type="AlphaFoldDB" id="A0A7Y5AQ23"/>
<gene>
    <name evidence="2" type="ORF">HRH59_07580</name>
</gene>
<evidence type="ECO:0000313" key="2">
    <source>
        <dbReference type="EMBL" id="NRQ42431.1"/>
    </source>
</evidence>
<evidence type="ECO:0000313" key="3">
    <source>
        <dbReference type="Proteomes" id="UP000523161"/>
    </source>
</evidence>
<reference evidence="2 3" key="1">
    <citation type="submission" date="2020-06" db="EMBL/GenBank/DDBJ databases">
        <title>Rheinheimera sp. nov., a marine bacterium isolated from coastal.</title>
        <authorList>
            <person name="Yu Q."/>
            <person name="Qi Y."/>
            <person name="Pu J."/>
        </authorList>
    </citation>
    <scope>NUCLEOTIDE SEQUENCE [LARGE SCALE GENOMIC DNA]</scope>
    <source>
        <strain evidence="2 3">YQF-2</strain>
    </source>
</reference>
<name>A0A7Y5AQ23_9GAMM</name>
<keyword evidence="3" id="KW-1185">Reference proteome</keyword>
<comment type="caution">
    <text evidence="2">The sequence shown here is derived from an EMBL/GenBank/DDBJ whole genome shotgun (WGS) entry which is preliminary data.</text>
</comment>
<accession>A0A7Y5AQ23</accession>
<feature type="region of interest" description="Disordered" evidence="1">
    <location>
        <begin position="52"/>
        <end position="83"/>
    </location>
</feature>
<feature type="compositionally biased region" description="Polar residues" evidence="1">
    <location>
        <begin position="65"/>
        <end position="80"/>
    </location>
</feature>
<protein>
    <submittedName>
        <fullName evidence="2">Uncharacterized protein</fullName>
    </submittedName>
</protein>
<dbReference type="Proteomes" id="UP000523161">
    <property type="component" value="Unassembled WGS sequence"/>
</dbReference>